<evidence type="ECO:0000313" key="2">
    <source>
        <dbReference type="Proteomes" id="UP000317355"/>
    </source>
</evidence>
<name>A0A558D0U8_9GAMM</name>
<dbReference type="PRINTS" id="PR01490">
    <property type="entry name" value="RTXTOXIND"/>
</dbReference>
<dbReference type="GO" id="GO:0009306">
    <property type="term" value="P:protein secretion"/>
    <property type="evidence" value="ECO:0007669"/>
    <property type="project" value="InterPro"/>
</dbReference>
<reference evidence="1 2" key="1">
    <citation type="submission" date="2019-07" db="EMBL/GenBank/DDBJ databases">
        <title>The pathways for chlorine oxyanion respiration interact through the shared metabolite chlorate.</title>
        <authorList>
            <person name="Barnum T.P."/>
            <person name="Cheng Y."/>
            <person name="Hill K.A."/>
            <person name="Lucas L.N."/>
            <person name="Carlson H.K."/>
            <person name="Coates J.D."/>
        </authorList>
    </citation>
    <scope>NUCLEOTIDE SEQUENCE [LARGE SCALE GENOMIC DNA]</scope>
    <source>
        <strain evidence="1">BK-3</strain>
    </source>
</reference>
<sequence length="70" mass="8153">MRPHFLDEVKGLVYKLRLKMQQSQMLIDGRTVDLIPGMTVVAEVKTGKRRLIEYVLSPLLRKVDESVKER</sequence>
<dbReference type="InterPro" id="IPR006144">
    <property type="entry name" value="Secretion_HlyD_CS"/>
</dbReference>
<dbReference type="PROSITE" id="PS00543">
    <property type="entry name" value="HLYD_FAMILY"/>
    <property type="match status" value="1"/>
</dbReference>
<gene>
    <name evidence="1" type="ORF">FHK82_10505</name>
</gene>
<proteinExistence type="predicted"/>
<dbReference type="Proteomes" id="UP000317355">
    <property type="component" value="Unassembled WGS sequence"/>
</dbReference>
<accession>A0A558D0U8</accession>
<evidence type="ECO:0000313" key="1">
    <source>
        <dbReference type="EMBL" id="TVT54608.1"/>
    </source>
</evidence>
<dbReference type="AlphaFoldDB" id="A0A558D0U8"/>
<evidence type="ECO:0008006" key="3">
    <source>
        <dbReference type="Google" id="ProtNLM"/>
    </source>
</evidence>
<comment type="caution">
    <text evidence="1">The sequence shown here is derived from an EMBL/GenBank/DDBJ whole genome shotgun (WGS) entry which is preliminary data.</text>
</comment>
<dbReference type="GO" id="GO:0016020">
    <property type="term" value="C:membrane"/>
    <property type="evidence" value="ECO:0007669"/>
    <property type="project" value="InterPro"/>
</dbReference>
<dbReference type="EMBL" id="VMRY01000041">
    <property type="protein sequence ID" value="TVT54608.1"/>
    <property type="molecule type" value="Genomic_DNA"/>
</dbReference>
<protein>
    <recommendedName>
        <fullName evidence="3">HlyD family type I secretion periplasmic adaptor subunit</fullName>
    </recommendedName>
</protein>
<organism evidence="1 2">
    <name type="scientific">Sedimenticola thiotaurini</name>
    <dbReference type="NCBI Taxonomy" id="1543721"/>
    <lineage>
        <taxon>Bacteria</taxon>
        <taxon>Pseudomonadati</taxon>
        <taxon>Pseudomonadota</taxon>
        <taxon>Gammaproteobacteria</taxon>
        <taxon>Chromatiales</taxon>
        <taxon>Sedimenticolaceae</taxon>
        <taxon>Sedimenticola</taxon>
    </lineage>
</organism>